<dbReference type="GO" id="GO:0005654">
    <property type="term" value="C:nucleoplasm"/>
    <property type="evidence" value="ECO:0007669"/>
    <property type="project" value="TreeGrafter"/>
</dbReference>
<dbReference type="InterPro" id="IPR032675">
    <property type="entry name" value="LRR_dom_sf"/>
</dbReference>
<reference evidence="9" key="3">
    <citation type="submission" date="2025-09" db="UniProtKB">
        <authorList>
            <consortium name="Ensembl"/>
        </authorList>
    </citation>
    <scope>IDENTIFICATION</scope>
</reference>
<keyword evidence="6" id="KW-0472">Membrane</keyword>
<dbReference type="PROSITE" id="PS50835">
    <property type="entry name" value="IG_LIKE"/>
    <property type="match status" value="1"/>
</dbReference>
<feature type="compositionally biased region" description="Polar residues" evidence="5">
    <location>
        <begin position="1785"/>
        <end position="1794"/>
    </location>
</feature>
<feature type="compositionally biased region" description="Polar residues" evidence="5">
    <location>
        <begin position="2151"/>
        <end position="2164"/>
    </location>
</feature>
<feature type="compositionally biased region" description="Basic and acidic residues" evidence="5">
    <location>
        <begin position="663"/>
        <end position="673"/>
    </location>
</feature>
<keyword evidence="3" id="KW-0677">Repeat</keyword>
<keyword evidence="2 7" id="KW-0732">Signal</keyword>
<feature type="compositionally biased region" description="Basic and acidic residues" evidence="5">
    <location>
        <begin position="1095"/>
        <end position="1104"/>
    </location>
</feature>
<feature type="domain" description="Ig-like" evidence="8">
    <location>
        <begin position="256"/>
        <end position="363"/>
    </location>
</feature>
<keyword evidence="6" id="KW-0812">Transmembrane</keyword>
<feature type="compositionally biased region" description="Low complexity" evidence="5">
    <location>
        <begin position="1735"/>
        <end position="1745"/>
    </location>
</feature>
<feature type="region of interest" description="Disordered" evidence="5">
    <location>
        <begin position="516"/>
        <end position="573"/>
    </location>
</feature>
<dbReference type="PANTHER" id="PTHR23216">
    <property type="entry name" value="NUCLEOLAR AND COILED-BODY PHOSPHOPROTEIN 1"/>
    <property type="match status" value="1"/>
</dbReference>
<dbReference type="Gene3D" id="3.80.10.10">
    <property type="entry name" value="Ribonuclease Inhibitor"/>
    <property type="match status" value="2"/>
</dbReference>
<feature type="compositionally biased region" description="Pro residues" evidence="5">
    <location>
        <begin position="2010"/>
        <end position="2019"/>
    </location>
</feature>
<evidence type="ECO:0000256" key="2">
    <source>
        <dbReference type="ARBA" id="ARBA00022729"/>
    </source>
</evidence>
<keyword evidence="1" id="KW-0433">Leucine-rich repeat</keyword>
<name>A0A674MJ47_TAKRU</name>
<feature type="region of interest" description="Disordered" evidence="5">
    <location>
        <begin position="586"/>
        <end position="703"/>
    </location>
</feature>
<dbReference type="PANTHER" id="PTHR23216:SF1">
    <property type="entry name" value="NUCLEOLAR AND COILED-BODY PHOSPHOPROTEIN 1"/>
    <property type="match status" value="1"/>
</dbReference>
<evidence type="ECO:0000256" key="5">
    <source>
        <dbReference type="SAM" id="MobiDB-lite"/>
    </source>
</evidence>
<dbReference type="Gene3D" id="2.60.40.10">
    <property type="entry name" value="Immunoglobulins"/>
    <property type="match status" value="1"/>
</dbReference>
<feature type="region of interest" description="Disordered" evidence="5">
    <location>
        <begin position="1314"/>
        <end position="1717"/>
    </location>
</feature>
<dbReference type="SMART" id="SM00369">
    <property type="entry name" value="LRR_TYP"/>
    <property type="match status" value="5"/>
</dbReference>
<feature type="compositionally biased region" description="Low complexity" evidence="5">
    <location>
        <begin position="930"/>
        <end position="939"/>
    </location>
</feature>
<dbReference type="InterPro" id="IPR036179">
    <property type="entry name" value="Ig-like_dom_sf"/>
</dbReference>
<feature type="compositionally biased region" description="Polar residues" evidence="5">
    <location>
        <begin position="952"/>
        <end position="969"/>
    </location>
</feature>
<feature type="chain" id="PRO_5025343989" description="Ig-like domain-containing protein" evidence="7">
    <location>
        <begin position="28"/>
        <end position="2451"/>
    </location>
</feature>
<feature type="compositionally biased region" description="Polar residues" evidence="5">
    <location>
        <begin position="1201"/>
        <end position="1210"/>
    </location>
</feature>
<reference evidence="9 10" key="1">
    <citation type="journal article" date="2011" name="Genome Biol. Evol.">
        <title>Integration of the genetic map and genome assembly of fugu facilitates insights into distinct features of genome evolution in teleosts and mammals.</title>
        <authorList>
            <person name="Kai W."/>
            <person name="Kikuchi K."/>
            <person name="Tohari S."/>
            <person name="Chew A.K."/>
            <person name="Tay A."/>
            <person name="Fujiwara A."/>
            <person name="Hosoya S."/>
            <person name="Suetake H."/>
            <person name="Naruse K."/>
            <person name="Brenner S."/>
            <person name="Suzuki Y."/>
            <person name="Venkatesh B."/>
        </authorList>
    </citation>
    <scope>NUCLEOTIDE SEQUENCE [LARGE SCALE GENOMIC DNA]</scope>
</reference>
<dbReference type="OMA" id="DPDAKWP"/>
<feature type="compositionally biased region" description="Basic and acidic residues" evidence="5">
    <location>
        <begin position="1492"/>
        <end position="1501"/>
    </location>
</feature>
<feature type="compositionally biased region" description="Low complexity" evidence="5">
    <location>
        <begin position="1849"/>
        <end position="1860"/>
    </location>
</feature>
<feature type="compositionally biased region" description="Low complexity" evidence="5">
    <location>
        <begin position="818"/>
        <end position="837"/>
    </location>
</feature>
<feature type="region of interest" description="Disordered" evidence="5">
    <location>
        <begin position="2002"/>
        <end position="2121"/>
    </location>
</feature>
<dbReference type="InterPro" id="IPR001611">
    <property type="entry name" value="Leu-rich_rpt"/>
</dbReference>
<reference evidence="9" key="2">
    <citation type="submission" date="2025-08" db="UniProtKB">
        <authorList>
            <consortium name="Ensembl"/>
        </authorList>
    </citation>
    <scope>IDENTIFICATION</scope>
</reference>
<keyword evidence="6" id="KW-1133">Transmembrane helix</keyword>
<dbReference type="GO" id="GO:0005730">
    <property type="term" value="C:nucleolus"/>
    <property type="evidence" value="ECO:0007669"/>
    <property type="project" value="InterPro"/>
</dbReference>
<dbReference type="InterPro" id="IPR007110">
    <property type="entry name" value="Ig-like_dom"/>
</dbReference>
<dbReference type="InterPro" id="IPR003599">
    <property type="entry name" value="Ig_sub"/>
</dbReference>
<evidence type="ECO:0000256" key="6">
    <source>
        <dbReference type="SAM" id="Phobius"/>
    </source>
</evidence>
<dbReference type="InterPro" id="IPR039191">
    <property type="entry name" value="Nopp140-like"/>
</dbReference>
<feature type="compositionally biased region" description="Polar residues" evidence="5">
    <location>
        <begin position="1434"/>
        <end position="1450"/>
    </location>
</feature>
<feature type="transmembrane region" description="Helical" evidence="6">
    <location>
        <begin position="403"/>
        <end position="425"/>
    </location>
</feature>
<dbReference type="SUPFAM" id="SSF52058">
    <property type="entry name" value="L domain-like"/>
    <property type="match status" value="1"/>
</dbReference>
<feature type="compositionally biased region" description="Basic and acidic residues" evidence="5">
    <location>
        <begin position="1748"/>
        <end position="1759"/>
    </location>
</feature>
<feature type="region of interest" description="Disordered" evidence="5">
    <location>
        <begin position="1082"/>
        <end position="1127"/>
    </location>
</feature>
<feature type="compositionally biased region" description="Low complexity" evidence="5">
    <location>
        <begin position="1667"/>
        <end position="1679"/>
    </location>
</feature>
<feature type="signal peptide" evidence="7">
    <location>
        <begin position="1"/>
        <end position="27"/>
    </location>
</feature>
<evidence type="ECO:0000313" key="9">
    <source>
        <dbReference type="Ensembl" id="ENSTRUP00000061034.1"/>
    </source>
</evidence>
<proteinExistence type="predicted"/>
<feature type="region of interest" description="Disordered" evidence="5">
    <location>
        <begin position="1244"/>
        <end position="1297"/>
    </location>
</feature>
<organism evidence="9 10">
    <name type="scientific">Takifugu rubripes</name>
    <name type="common">Japanese pufferfish</name>
    <name type="synonym">Fugu rubripes</name>
    <dbReference type="NCBI Taxonomy" id="31033"/>
    <lineage>
        <taxon>Eukaryota</taxon>
        <taxon>Metazoa</taxon>
        <taxon>Chordata</taxon>
        <taxon>Craniata</taxon>
        <taxon>Vertebrata</taxon>
        <taxon>Euteleostomi</taxon>
        <taxon>Actinopterygii</taxon>
        <taxon>Neopterygii</taxon>
        <taxon>Teleostei</taxon>
        <taxon>Neoteleostei</taxon>
        <taxon>Acanthomorphata</taxon>
        <taxon>Eupercaria</taxon>
        <taxon>Tetraodontiformes</taxon>
        <taxon>Tetradontoidea</taxon>
        <taxon>Tetraodontidae</taxon>
        <taxon>Takifugu</taxon>
    </lineage>
</organism>
<evidence type="ECO:0000313" key="10">
    <source>
        <dbReference type="Proteomes" id="UP000005226"/>
    </source>
</evidence>
<feature type="region of interest" description="Disordered" evidence="5">
    <location>
        <begin position="1829"/>
        <end position="1924"/>
    </location>
</feature>
<feature type="compositionally biased region" description="Polar residues" evidence="5">
    <location>
        <begin position="1368"/>
        <end position="1400"/>
    </location>
</feature>
<feature type="compositionally biased region" description="Low complexity" evidence="5">
    <location>
        <begin position="866"/>
        <end position="880"/>
    </location>
</feature>
<feature type="compositionally biased region" description="Basic and acidic residues" evidence="5">
    <location>
        <begin position="613"/>
        <end position="630"/>
    </location>
</feature>
<dbReference type="Ensembl" id="ENSTRUT00000080536.1">
    <property type="protein sequence ID" value="ENSTRUP00000061034.1"/>
    <property type="gene ID" value="ENSTRUG00000033037.1"/>
</dbReference>
<dbReference type="SMART" id="SM00409">
    <property type="entry name" value="IG"/>
    <property type="match status" value="1"/>
</dbReference>
<feature type="compositionally biased region" description="Low complexity" evidence="5">
    <location>
        <begin position="1524"/>
        <end position="1535"/>
    </location>
</feature>
<feature type="compositionally biased region" description="Basic and acidic residues" evidence="5">
    <location>
        <begin position="2076"/>
        <end position="2086"/>
    </location>
</feature>
<dbReference type="Pfam" id="PF13855">
    <property type="entry name" value="LRR_8"/>
    <property type="match status" value="1"/>
</dbReference>
<feature type="compositionally biased region" description="Polar residues" evidence="5">
    <location>
        <begin position="2090"/>
        <end position="2101"/>
    </location>
</feature>
<evidence type="ECO:0000259" key="8">
    <source>
        <dbReference type="PROSITE" id="PS50835"/>
    </source>
</evidence>
<feature type="region of interest" description="Disordered" evidence="5">
    <location>
        <begin position="1731"/>
        <end position="1816"/>
    </location>
</feature>
<feature type="compositionally biased region" description="Polar residues" evidence="5">
    <location>
        <begin position="1270"/>
        <end position="1288"/>
    </location>
</feature>
<feature type="compositionally biased region" description="Polar residues" evidence="5">
    <location>
        <begin position="767"/>
        <end position="789"/>
    </location>
</feature>
<protein>
    <recommendedName>
        <fullName evidence="8">Ig-like domain-containing protein</fullName>
    </recommendedName>
</protein>
<feature type="compositionally biased region" description="Polar residues" evidence="5">
    <location>
        <begin position="1595"/>
        <end position="1614"/>
    </location>
</feature>
<feature type="compositionally biased region" description="Basic and acidic residues" evidence="5">
    <location>
        <begin position="1565"/>
        <end position="1574"/>
    </location>
</feature>
<dbReference type="PROSITE" id="PS51450">
    <property type="entry name" value="LRR"/>
    <property type="match status" value="3"/>
</dbReference>
<feature type="compositionally biased region" description="Low complexity" evidence="5">
    <location>
        <begin position="1760"/>
        <end position="1773"/>
    </location>
</feature>
<dbReference type="InterPro" id="IPR003591">
    <property type="entry name" value="Leu-rich_rpt_typical-subtyp"/>
</dbReference>
<feature type="compositionally biased region" description="Basic and acidic residues" evidence="5">
    <location>
        <begin position="1405"/>
        <end position="1414"/>
    </location>
</feature>
<feature type="compositionally biased region" description="Polar residues" evidence="5">
    <location>
        <begin position="1692"/>
        <end position="1713"/>
    </location>
</feature>
<feature type="region of interest" description="Disordered" evidence="5">
    <location>
        <begin position="749"/>
        <end position="906"/>
    </location>
</feature>
<dbReference type="InterPro" id="IPR013783">
    <property type="entry name" value="Ig-like_fold"/>
</dbReference>
<feature type="region of interest" description="Disordered" evidence="5">
    <location>
        <begin position="2416"/>
        <end position="2438"/>
    </location>
</feature>
<feature type="compositionally biased region" description="Basic residues" evidence="5">
    <location>
        <begin position="838"/>
        <end position="847"/>
    </location>
</feature>
<dbReference type="InParanoid" id="A0A674MJ47"/>
<keyword evidence="10" id="KW-1185">Reference proteome</keyword>
<evidence type="ECO:0000256" key="1">
    <source>
        <dbReference type="ARBA" id="ARBA00022614"/>
    </source>
</evidence>
<feature type="compositionally biased region" description="Low complexity" evidence="5">
    <location>
        <begin position="1637"/>
        <end position="1646"/>
    </location>
</feature>
<accession>A0A674MJ47</accession>
<evidence type="ECO:0000256" key="3">
    <source>
        <dbReference type="ARBA" id="ARBA00022737"/>
    </source>
</evidence>
<feature type="compositionally biased region" description="Basic and acidic residues" evidence="5">
    <location>
        <begin position="1471"/>
        <end position="1480"/>
    </location>
</feature>
<keyword evidence="4" id="KW-1015">Disulfide bond</keyword>
<evidence type="ECO:0000256" key="7">
    <source>
        <dbReference type="SAM" id="SignalP"/>
    </source>
</evidence>
<feature type="region of interest" description="Disordered" evidence="5">
    <location>
        <begin position="2151"/>
        <end position="2189"/>
    </location>
</feature>
<feature type="compositionally biased region" description="Low complexity" evidence="5">
    <location>
        <begin position="674"/>
        <end position="685"/>
    </location>
</feature>
<feature type="region of interest" description="Disordered" evidence="5">
    <location>
        <begin position="2217"/>
        <end position="2237"/>
    </location>
</feature>
<feature type="region of interest" description="Disordered" evidence="5">
    <location>
        <begin position="930"/>
        <end position="969"/>
    </location>
</feature>
<dbReference type="SUPFAM" id="SSF48726">
    <property type="entry name" value="Immunoglobulin"/>
    <property type="match status" value="1"/>
</dbReference>
<dbReference type="Proteomes" id="UP000005226">
    <property type="component" value="Chromosome 20"/>
</dbReference>
<sequence length="2451" mass="274111">MAGPFLAPGPFLAAALLLLSSGHHCLAPPPPCPDVCTCQRDPVLLNCSSAGLYLVPQHIPDSVSELHLSHNHLSSVALDRPLHKLQTLWLDNNGITHLSLCVERTRGGWRERRMRPWGRRGCDSWAPTLQLLSVENNHLQQLPEGLEGSTSLQVLHISFNRISTLRAGQFSRLLQLKELHLQHNLIASLHPHIFQDLPQLQVLDLSFNVLTSLHPLMHLSLRNIGAEVKLAGNKWHCDCSLRSLRRRMVYDRNRGPKAWNVTCASPSTLLGRDLLQLEEDELSCLSTENDAELHQDITVYSGSQILLSCSAQDSTWLTPNGRTPVGDRQAGLLITDIREGDTGLYVCASEENNVLSVFNLQISRDKGTKRKARSLPRIDTQITQDVSDRIVQERNQAGSQSNLALAVCLSVFITFLVAFIIGVIARPWLDALWQRITNKNSAPATTEVSIVEQSQYENQAFNCCDEPGQVCTHRERRVTFSRLDIGENSNVDQYASVANDSQENINKYKVYQTNRDAHKAADSGSETSSQSSREENQRNVRADAGLSENTKLEYIQETNGPKTRRHSSSSDSSVFVNALTTDRIKSSQVSEEFIQQRAPVSKGKNEPNSSMDYMEKRGFSSDGTPRETHPEMWQQNEQHFKFSDSDQSASSSGHVFGSLKTLKRTDQKKRNDDLSSNSSSYLSENEITENTVNLDPEEDMEWNDNAPEATKDVLRKVVSVPIHGKESAVISPGLQGDYRYDTKSHAIRPKASFSSHSSESEDDTTIKQKQSARYENYSSDRVTGKTDPQQKVVPLPRTKLPGSFVIPTKDTSPDTKKPTSPAVYSSSSSSESELKASSIKRKQKRNKLISGAKVQASGNIRKTSSDSESSSTRGSESGTSQVQRHEQLVTSAPRPSVKASQTASSDHVWPAIDLQRTTRVKRRLDIKIQSLDSGSSSSSDSEEETGHITKQDIGQTTTTRFPPATVSQNASPDLYWPVINLEGTTKIKRRLDIKGTSIKSDTSTSSDSEDDTPHHIKKVEHWETSTLRDHLKESQIVNPDQHWPAIDLRQKTKVRRRLDIRIQSSDFNSSFSSVRTQMQTAFHKYSSSSSDNEDDRSHITKQDQRQTPTTMLPNYTSPDRHPDKQWPVINLEQTTMVKRHLDFKATSIKSDTSVSSESEDDSDHREKQRPGMVHGSQRPIQKYQSSSSSDSEDDTSHITKQDQLQTSTTRYPPIKVSPPVHPDHQWPAINLERTRKVKRRFDVRVTAHDSDSSSSSDSEDEPRHIKKQEQWQTSTPRIPKNRSPTGSPDQLWPAINLERTTKVKRRLDIKRTSFNLDTSSSSDSEDDRGHGDTQGPGKAGVTQFPVQESHSSFSSDSEDEPSRIIKQEQWQTSTTRLPNNTSPTGSVDNQWPTINLGQTTKVKRRLDIKVKPHQPESSSSSDSEDEPSRIIKQEQWQTSTTRLPNNTSPTGRPDQQWPAISFQTTTKVKRRLDIKVKPHQLESSSSSDSEDDRGRPWEVDVHQPPVQESHSSSSSDSDDETRHTTQQGQWQTPTTRHPSIKVSQTGRPDHQWPVVDLGHTRVKRRLDIKVKPHQLESSSSSNSEDGANIIKKQEQWQTSTRFPNTKSPSGSPDNQWPALNLDRRTKIKRRLDIKAPSSKSDTSSSSDSEDDRGHGDTQRPGKAGVTQFPEQESHSSFSSDSEDEPSRIIKQEQWQTSTTRLPNNTSPTGSVDNQWPAINLAQTTKVKRRLDIKATTATSNTSSTSDSEDYRGRPWKVDVHQPPVQESQSSSSSDSEDEPSHITKQDQWQTSTTRYPPIKVSPPVHPDHQWPAINLERTRKVKRRLDVRVTAHDSDSSSSSDSEDEPRHTTQQGQWQTPTTRLPNNISPTGRPDQQWPAISFQTTTKVKRRLDIKAPSYESDSSSSSDSENDKGGHTKPGLGVSVVSSNTKDFIKSSKIPLMQPFNKPKADDNIKLEKYIINNDSTDKTSSNSNKTPEISTELESRWAKMNLNKSRFRKHLEITSRKQEAPSPPLSPSPVSPSYTGYDRGTGSKLSTRGARGIIHTESKSDSGISVGRPRKGSSPSSDSSSSDEEDASRKDVSERWKGPARSSSQTYPSPVESSVFMKFDQPHSQTQEVKGQELDILADTDSLITYKRSIFKSTSQLSNATLPTVNNKHTKSTVGNDEVEGPSHSHGSREAPLSPKTFPSKNFDEVIKTRIAQSRTTTAVEVPPEIRWNGIGRQPMPISNPRSADGGELTQRWEPTKMEVSLLDDSNIPIGTNVLIPTEWRGSAISDPVSSRYRETVENSPSSPNKILRMQSDNGRERRGLNALKAMSSERKKWDMHSESVMDASPQFNGYESPISTRFYTGSSEGQKPQTQLPPYSNAEHMERVQHLVYGVPLYRRHAFGTTPPPIPATPPPDEIEIPAWRSPQSIERLPGIRTHPYQSGLSTTKSEDVAEHFDNPYISSV</sequence>
<feature type="compositionally biased region" description="Basic and acidic residues" evidence="5">
    <location>
        <begin position="532"/>
        <end position="541"/>
    </location>
</feature>
<evidence type="ECO:0000256" key="4">
    <source>
        <dbReference type="ARBA" id="ARBA00023157"/>
    </source>
</evidence>
<feature type="region of interest" description="Disordered" evidence="5">
    <location>
        <begin position="2280"/>
        <end position="2308"/>
    </location>
</feature>
<dbReference type="GeneTree" id="ENSGT00390000014817"/>
<feature type="region of interest" description="Disordered" evidence="5">
    <location>
        <begin position="1148"/>
        <end position="1227"/>
    </location>
</feature>
<feature type="compositionally biased region" description="Polar residues" evidence="5">
    <location>
        <begin position="1105"/>
        <end position="1117"/>
    </location>
</feature>